<evidence type="ECO:0000313" key="2">
    <source>
        <dbReference type="Proteomes" id="UP000694941"/>
    </source>
</evidence>
<reference evidence="3" key="1">
    <citation type="submission" date="2025-08" db="UniProtKB">
        <authorList>
            <consortium name="RefSeq"/>
        </authorList>
    </citation>
    <scope>IDENTIFICATION</scope>
    <source>
        <tissue evidence="3">Muscle</tissue>
    </source>
</reference>
<dbReference type="Proteomes" id="UP000694941">
    <property type="component" value="Unplaced"/>
</dbReference>
<feature type="region of interest" description="Disordered" evidence="1">
    <location>
        <begin position="53"/>
        <end position="82"/>
    </location>
</feature>
<protein>
    <submittedName>
        <fullName evidence="3">Uncharacterized protein LOC111089305</fullName>
    </submittedName>
</protein>
<name>A0ABM1TN07_LIMPO</name>
<accession>A0ABM1TN07</accession>
<feature type="non-terminal residue" evidence="3">
    <location>
        <position position="1"/>
    </location>
</feature>
<keyword evidence="2" id="KW-1185">Reference proteome</keyword>
<gene>
    <name evidence="3" type="primary">LOC111089305</name>
</gene>
<feature type="compositionally biased region" description="Polar residues" evidence="1">
    <location>
        <begin position="125"/>
        <end position="137"/>
    </location>
</feature>
<organism evidence="2 3">
    <name type="scientific">Limulus polyphemus</name>
    <name type="common">Atlantic horseshoe crab</name>
    <dbReference type="NCBI Taxonomy" id="6850"/>
    <lineage>
        <taxon>Eukaryota</taxon>
        <taxon>Metazoa</taxon>
        <taxon>Ecdysozoa</taxon>
        <taxon>Arthropoda</taxon>
        <taxon>Chelicerata</taxon>
        <taxon>Merostomata</taxon>
        <taxon>Xiphosura</taxon>
        <taxon>Limulidae</taxon>
        <taxon>Limulus</taxon>
    </lineage>
</organism>
<feature type="region of interest" description="Disordered" evidence="1">
    <location>
        <begin position="125"/>
        <end position="172"/>
    </location>
</feature>
<sequence>EDTLGGSFGEVSVEEALAEIQKVDLSEPLNFLSKKILSVWKDNDSSVHENIFDNSFPEEGFHHSSQDTRYQTTTSPHQMSASFSLDALVSESEQSTPRNTPKLLPSQMSAAVSLDAVISESEQYHSTPKNFSGLSPRTNKRQFISPERSQTQMEEDDLIPPSQDFRETVGETVKTSFPSLRKTKISKKSSTAGF</sequence>
<dbReference type="RefSeq" id="XP_022257263.1">
    <property type="nucleotide sequence ID" value="XM_022401555.1"/>
</dbReference>
<dbReference type="GeneID" id="111089305"/>
<proteinExistence type="predicted"/>
<evidence type="ECO:0000256" key="1">
    <source>
        <dbReference type="SAM" id="MobiDB-lite"/>
    </source>
</evidence>
<evidence type="ECO:0000313" key="3">
    <source>
        <dbReference type="RefSeq" id="XP_022257263.1"/>
    </source>
</evidence>
<feature type="compositionally biased region" description="Polar residues" evidence="1">
    <location>
        <begin position="67"/>
        <end position="82"/>
    </location>
</feature>